<evidence type="ECO:0000313" key="2">
    <source>
        <dbReference type="EMBL" id="VDK40838.1"/>
    </source>
</evidence>
<dbReference type="EMBL" id="UYRU01007157">
    <property type="protein sequence ID" value="VDK40838.1"/>
    <property type="molecule type" value="Genomic_DNA"/>
</dbReference>
<evidence type="ECO:0000256" key="1">
    <source>
        <dbReference type="SAM" id="MobiDB-lite"/>
    </source>
</evidence>
<evidence type="ECO:0000313" key="3">
    <source>
        <dbReference type="Proteomes" id="UP000281553"/>
    </source>
</evidence>
<dbReference type="Proteomes" id="UP000281553">
    <property type="component" value="Unassembled WGS sequence"/>
</dbReference>
<proteinExistence type="predicted"/>
<protein>
    <submittedName>
        <fullName evidence="2">Uncharacterized protein</fullName>
    </submittedName>
</protein>
<name>A0A3P6RFL7_DIBLA</name>
<gene>
    <name evidence="2" type="ORF">DILT_LOCUS1182</name>
</gene>
<feature type="region of interest" description="Disordered" evidence="1">
    <location>
        <begin position="51"/>
        <end position="77"/>
    </location>
</feature>
<keyword evidence="3" id="KW-1185">Reference proteome</keyword>
<dbReference type="AlphaFoldDB" id="A0A3P6RFL7"/>
<organism evidence="2 3">
    <name type="scientific">Dibothriocephalus latus</name>
    <name type="common">Fish tapeworm</name>
    <name type="synonym">Diphyllobothrium latum</name>
    <dbReference type="NCBI Taxonomy" id="60516"/>
    <lineage>
        <taxon>Eukaryota</taxon>
        <taxon>Metazoa</taxon>
        <taxon>Spiralia</taxon>
        <taxon>Lophotrochozoa</taxon>
        <taxon>Platyhelminthes</taxon>
        <taxon>Cestoda</taxon>
        <taxon>Eucestoda</taxon>
        <taxon>Diphyllobothriidea</taxon>
        <taxon>Diphyllobothriidae</taxon>
        <taxon>Dibothriocephalus</taxon>
    </lineage>
</organism>
<sequence length="77" mass="8888">MQTVFTETYKYTEPMKSLGRVIEKMKRSGTRRFTKALRKVDAFAEYMMHFSSGESPSYSPERAEDEGDIREGPSVAR</sequence>
<reference evidence="2 3" key="1">
    <citation type="submission" date="2018-11" db="EMBL/GenBank/DDBJ databases">
        <authorList>
            <consortium name="Pathogen Informatics"/>
        </authorList>
    </citation>
    <scope>NUCLEOTIDE SEQUENCE [LARGE SCALE GENOMIC DNA]</scope>
</reference>
<accession>A0A3P6RFL7</accession>